<evidence type="ECO:0000313" key="4">
    <source>
        <dbReference type="Proteomes" id="UP000438914"/>
    </source>
</evidence>
<keyword evidence="1" id="KW-0812">Transmembrane</keyword>
<dbReference type="GO" id="GO:0006508">
    <property type="term" value="P:proteolysis"/>
    <property type="evidence" value="ECO:0007669"/>
    <property type="project" value="InterPro"/>
</dbReference>
<protein>
    <submittedName>
        <fullName evidence="3">Alpha/beta hydrolase</fullName>
    </submittedName>
</protein>
<reference evidence="3 4" key="1">
    <citation type="submission" date="2019-08" db="EMBL/GenBank/DDBJ databases">
        <title>In-depth cultivation of the pig gut microbiome towards novel bacterial diversity and tailored functional studies.</title>
        <authorList>
            <person name="Wylensek D."/>
            <person name="Hitch T.C.A."/>
            <person name="Clavel T."/>
        </authorList>
    </citation>
    <scope>NUCLEOTIDE SEQUENCE [LARGE SCALE GENOMIC DNA]</scope>
    <source>
        <strain evidence="3 4">LKV-178-WT-2A</strain>
    </source>
</reference>
<sequence>MQNRRSRYLVLWIVLGVLAFLTVVLGGASWYMLDYALRPSFNKGRHEAYIWKRVRHDYPSLRSWTDSLRSNHCLHDTVIVNARGDSLHGVYLFAPRRSNKVAVVVHGYTDCAIYMLPWAKVYQEMNYNVLLPELYGNGHSAGDHQQMGWQDREDVLQWIDIANRCFGLSDSLSRMVVHGISMGAATTMCVSGEQTPSFVKAFVEDCGYTSAWDEFGSELHDQFGLPSFPLLYSASALCCLRYGWSFGEASPLRMVAHCRKPMLFIHGTKDDFVPTWMVDPLYKAKPQPKEKWLAQGSAHARSLHDHPQAYRCVVKQFVEHYVEP</sequence>
<feature type="domain" description="Peptidase S9 prolyl oligopeptidase catalytic" evidence="2">
    <location>
        <begin position="124"/>
        <end position="276"/>
    </location>
</feature>
<dbReference type="PANTHER" id="PTHR43358:SF4">
    <property type="entry name" value="ALPHA_BETA HYDROLASE FOLD-1 DOMAIN-CONTAINING PROTEIN"/>
    <property type="match status" value="1"/>
</dbReference>
<dbReference type="RefSeq" id="WP_154534027.1">
    <property type="nucleotide sequence ID" value="NZ_VUNG01000014.1"/>
</dbReference>
<dbReference type="PANTHER" id="PTHR43358">
    <property type="entry name" value="ALPHA/BETA-HYDROLASE"/>
    <property type="match status" value="1"/>
</dbReference>
<dbReference type="InterPro" id="IPR052920">
    <property type="entry name" value="DNA-binding_regulatory"/>
</dbReference>
<keyword evidence="4" id="KW-1185">Reference proteome</keyword>
<dbReference type="EMBL" id="VUNG01000014">
    <property type="protein sequence ID" value="MST84442.1"/>
    <property type="molecule type" value="Genomic_DNA"/>
</dbReference>
<accession>A0A7K0KET1</accession>
<name>A0A7K0KET1_9BACT</name>
<keyword evidence="1" id="KW-1133">Transmembrane helix</keyword>
<dbReference type="InterPro" id="IPR001375">
    <property type="entry name" value="Peptidase_S9_cat"/>
</dbReference>
<dbReference type="Proteomes" id="UP000438914">
    <property type="component" value="Unassembled WGS sequence"/>
</dbReference>
<dbReference type="SUPFAM" id="SSF53474">
    <property type="entry name" value="alpha/beta-Hydrolases"/>
    <property type="match status" value="1"/>
</dbReference>
<feature type="transmembrane region" description="Helical" evidence="1">
    <location>
        <begin position="9"/>
        <end position="33"/>
    </location>
</feature>
<gene>
    <name evidence="3" type="ORF">FYJ73_07130</name>
</gene>
<keyword evidence="3" id="KW-0378">Hydrolase</keyword>
<keyword evidence="1" id="KW-0472">Membrane</keyword>
<evidence type="ECO:0000259" key="2">
    <source>
        <dbReference type="Pfam" id="PF00326"/>
    </source>
</evidence>
<dbReference type="InterPro" id="IPR029058">
    <property type="entry name" value="AB_hydrolase_fold"/>
</dbReference>
<organism evidence="3 4">
    <name type="scientific">Hallella mizrahii</name>
    <dbReference type="NCBI Taxonomy" id="2606637"/>
    <lineage>
        <taxon>Bacteria</taxon>
        <taxon>Pseudomonadati</taxon>
        <taxon>Bacteroidota</taxon>
        <taxon>Bacteroidia</taxon>
        <taxon>Bacteroidales</taxon>
        <taxon>Prevotellaceae</taxon>
        <taxon>Hallella</taxon>
    </lineage>
</organism>
<dbReference type="GO" id="GO:0008236">
    <property type="term" value="F:serine-type peptidase activity"/>
    <property type="evidence" value="ECO:0007669"/>
    <property type="project" value="InterPro"/>
</dbReference>
<proteinExistence type="predicted"/>
<evidence type="ECO:0000256" key="1">
    <source>
        <dbReference type="SAM" id="Phobius"/>
    </source>
</evidence>
<dbReference type="Pfam" id="PF00326">
    <property type="entry name" value="Peptidase_S9"/>
    <property type="match status" value="1"/>
</dbReference>
<comment type="caution">
    <text evidence="3">The sequence shown here is derived from an EMBL/GenBank/DDBJ whole genome shotgun (WGS) entry which is preliminary data.</text>
</comment>
<evidence type="ECO:0000313" key="3">
    <source>
        <dbReference type="EMBL" id="MST84442.1"/>
    </source>
</evidence>
<dbReference type="Gene3D" id="3.40.50.1820">
    <property type="entry name" value="alpha/beta hydrolase"/>
    <property type="match status" value="1"/>
</dbReference>
<dbReference type="AlphaFoldDB" id="A0A7K0KET1"/>